<feature type="domain" description="RING-type" evidence="3">
    <location>
        <begin position="873"/>
        <end position="912"/>
    </location>
</feature>
<organism evidence="4 5">
    <name type="scientific">Lupinus angustifolius</name>
    <name type="common">Narrow-leaved blue lupine</name>
    <dbReference type="NCBI Taxonomy" id="3871"/>
    <lineage>
        <taxon>Eukaryota</taxon>
        <taxon>Viridiplantae</taxon>
        <taxon>Streptophyta</taxon>
        <taxon>Embryophyta</taxon>
        <taxon>Tracheophyta</taxon>
        <taxon>Spermatophyta</taxon>
        <taxon>Magnoliopsida</taxon>
        <taxon>eudicotyledons</taxon>
        <taxon>Gunneridae</taxon>
        <taxon>Pentapetalae</taxon>
        <taxon>rosids</taxon>
        <taxon>fabids</taxon>
        <taxon>Fabales</taxon>
        <taxon>Fabaceae</taxon>
        <taxon>Papilionoideae</taxon>
        <taxon>50 kb inversion clade</taxon>
        <taxon>genistoids sensu lato</taxon>
        <taxon>core genistoids</taxon>
        <taxon>Genisteae</taxon>
        <taxon>Lupinus</taxon>
    </lineage>
</organism>
<dbReference type="STRING" id="3871.A0A4P1RN44"/>
<feature type="compositionally biased region" description="Polar residues" evidence="2">
    <location>
        <begin position="171"/>
        <end position="184"/>
    </location>
</feature>
<evidence type="ECO:0000256" key="1">
    <source>
        <dbReference type="PROSITE-ProRule" id="PRU00175"/>
    </source>
</evidence>
<feature type="region of interest" description="Disordered" evidence="2">
    <location>
        <begin position="169"/>
        <end position="245"/>
    </location>
</feature>
<evidence type="ECO:0000313" key="4">
    <source>
        <dbReference type="EMBL" id="OIW14268.1"/>
    </source>
</evidence>
<dbReference type="Gene3D" id="3.30.40.10">
    <property type="entry name" value="Zinc/RING finger domain, C3HC4 (zinc finger)"/>
    <property type="match status" value="1"/>
</dbReference>
<dbReference type="InterPro" id="IPR013083">
    <property type="entry name" value="Znf_RING/FYVE/PHD"/>
</dbReference>
<feature type="compositionally biased region" description="Polar residues" evidence="2">
    <location>
        <begin position="755"/>
        <end position="770"/>
    </location>
</feature>
<dbReference type="PANTHER" id="PTHR47820">
    <property type="entry name" value="BNAC05G24000D PROTEIN"/>
    <property type="match status" value="1"/>
</dbReference>
<feature type="region of interest" description="Disordered" evidence="2">
    <location>
        <begin position="371"/>
        <end position="552"/>
    </location>
</feature>
<feature type="compositionally biased region" description="Polar residues" evidence="2">
    <location>
        <begin position="405"/>
        <end position="414"/>
    </location>
</feature>
<feature type="compositionally biased region" description="Polar residues" evidence="2">
    <location>
        <begin position="229"/>
        <end position="244"/>
    </location>
</feature>
<proteinExistence type="predicted"/>
<dbReference type="Gramene" id="OIW14268">
    <property type="protein sequence ID" value="OIW14268"/>
    <property type="gene ID" value="TanjilG_21408"/>
</dbReference>
<dbReference type="CDD" id="cd16647">
    <property type="entry name" value="mRING-HC-C3HC5_NEU1"/>
    <property type="match status" value="1"/>
</dbReference>
<feature type="compositionally biased region" description="Polar residues" evidence="2">
    <location>
        <begin position="127"/>
        <end position="147"/>
    </location>
</feature>
<keyword evidence="1" id="KW-0863">Zinc-finger</keyword>
<evidence type="ECO:0000256" key="2">
    <source>
        <dbReference type="SAM" id="MobiDB-lite"/>
    </source>
</evidence>
<dbReference type="PANTHER" id="PTHR47820:SF3">
    <property type="entry name" value="OS07G0499800 PROTEIN"/>
    <property type="match status" value="1"/>
</dbReference>
<dbReference type="EMBL" id="CM007364">
    <property type="protein sequence ID" value="OIW14268.1"/>
    <property type="molecule type" value="Genomic_DNA"/>
</dbReference>
<dbReference type="AlphaFoldDB" id="A0A4P1RN44"/>
<feature type="compositionally biased region" description="Basic and acidic residues" evidence="2">
    <location>
        <begin position="701"/>
        <end position="710"/>
    </location>
</feature>
<dbReference type="Proteomes" id="UP000188354">
    <property type="component" value="Chromosome LG04"/>
</dbReference>
<name>A0A4P1RN44_LUPAN</name>
<dbReference type="InterPro" id="IPR001841">
    <property type="entry name" value="Znf_RING"/>
</dbReference>
<dbReference type="PROSITE" id="PS50089">
    <property type="entry name" value="ZF_RING_2"/>
    <property type="match status" value="1"/>
</dbReference>
<keyword evidence="1" id="KW-0862">Zinc</keyword>
<feature type="compositionally biased region" description="Polar residues" evidence="2">
    <location>
        <begin position="532"/>
        <end position="551"/>
    </location>
</feature>
<accession>A0A4P1RN44</accession>
<keyword evidence="1" id="KW-0479">Metal-binding</keyword>
<feature type="compositionally biased region" description="Polar residues" evidence="2">
    <location>
        <begin position="259"/>
        <end position="271"/>
    </location>
</feature>
<protein>
    <recommendedName>
        <fullName evidence="3">RING-type domain-containing protein</fullName>
    </recommendedName>
</protein>
<feature type="compositionally biased region" description="Basic and acidic residues" evidence="2">
    <location>
        <begin position="449"/>
        <end position="517"/>
    </location>
</feature>
<evidence type="ECO:0000313" key="5">
    <source>
        <dbReference type="Proteomes" id="UP000188354"/>
    </source>
</evidence>
<dbReference type="GO" id="GO:0008270">
    <property type="term" value="F:zinc ion binding"/>
    <property type="evidence" value="ECO:0007669"/>
    <property type="project" value="UniProtKB-KW"/>
</dbReference>
<feature type="compositionally biased region" description="Low complexity" evidence="2">
    <location>
        <begin position="782"/>
        <end position="792"/>
    </location>
</feature>
<feature type="compositionally biased region" description="Polar residues" evidence="2">
    <location>
        <begin position="425"/>
        <end position="446"/>
    </location>
</feature>
<feature type="compositionally biased region" description="Polar residues" evidence="2">
    <location>
        <begin position="279"/>
        <end position="289"/>
    </location>
</feature>
<dbReference type="KEGG" id="lang:109345022"/>
<keyword evidence="5" id="KW-1185">Reference proteome</keyword>
<dbReference type="OrthoDB" id="6078042at2759"/>
<feature type="compositionally biased region" description="Polar residues" evidence="2">
    <location>
        <begin position="793"/>
        <end position="807"/>
    </location>
</feature>
<reference evidence="4 5" key="1">
    <citation type="journal article" date="2017" name="Plant Biotechnol. J.">
        <title>A comprehensive draft genome sequence for lupin (Lupinus angustifolius), an emerging health food: insights into plant-microbe interactions and legume evolution.</title>
        <authorList>
            <person name="Hane J.K."/>
            <person name="Ming Y."/>
            <person name="Kamphuis L.G."/>
            <person name="Nelson M.N."/>
            <person name="Garg G."/>
            <person name="Atkins C.A."/>
            <person name="Bayer P.E."/>
            <person name="Bravo A."/>
            <person name="Bringans S."/>
            <person name="Cannon S."/>
            <person name="Edwards D."/>
            <person name="Foley R."/>
            <person name="Gao L.L."/>
            <person name="Harrison M.J."/>
            <person name="Huang W."/>
            <person name="Hurgobin B."/>
            <person name="Li S."/>
            <person name="Liu C.W."/>
            <person name="McGrath A."/>
            <person name="Morahan G."/>
            <person name="Murray J."/>
            <person name="Weller J."/>
            <person name="Jian J."/>
            <person name="Singh K.B."/>
        </authorList>
    </citation>
    <scope>NUCLEOTIDE SEQUENCE [LARGE SCALE GENOMIC DNA]</scope>
    <source>
        <strain evidence="5">cv. Tanjil</strain>
        <tissue evidence="4">Whole plant</tissue>
    </source>
</reference>
<gene>
    <name evidence="4" type="ORF">TanjilG_21408</name>
</gene>
<sequence>MASSTVDIASSSPFGCVLRDRNHRDGCRESNVFKNRMKNFVIDHLNMSTDSTTDENNNNAFKASKNNNIGSFCFTGSNHNNNKEKDEYSLASLVSPRHSRLLDRWAAKHAREMVSTLENEAELLAMPNSNNNNDMLQRTYSNSSNDDVSSGTSALGASSLVQMWEMRLNKPNGSKSTTPNSTNALLKEQNRGGSEAEESSASSSTSSSDHEPPGNEEPFPDWEFDKMGMSNQCSPKSRFSSLESVESDRVSVADIIKRLTSTKQGQSPSHSTGEENDNEGWSSSLTCSPSRERDCGSAPDPLENKAFLPHITCLPRIRGRQAFHDLLMQLEQDRYGELKNLAERGAVSKFAQRGRIQAVLRLRLLQRGVAANNESPPKSTASEVNRQPQGSAIMQLRERFRTGADNRTTGQTEVAESRSPIQFDASPTTNHLSINTCSLTVQSTAVRSPESKQKSVSETTVEHNKEEARRNSDTTHPETCLKAKDNDSQEIADRSPEFKQKSVSETSVDHNKEEARPNSDTTHPKTCLAAQDNDSQEITESTPSTNESNVNKMEDKIETSNQQYTMAETGYDQTEEEEEETSNQHFSERCYDEIAEEVEGIGQNYDETSYDWISEISRPRSYWEERRQEWYREMLDTESHNEDIRKLLERRTVSSFLSSDFRDRMDRLMECHRGTQTHLVNRQDEEEDNQALIAILQEHLHLARSPREDEREQPEEKEEEEVRRNDEDEEEQKEEEHEGETLISNSYNEAGDYFSRSSSPTNMTTWSYIDNETGDDFDRVASTSSPPSQSQSFCQDSRQNSSSTNHHSIGMELIYDLRGQMEQLHHEMSELRKSMKTCTDMQMQAQQSKNQEVNTVKKEEKKSNNKAPIKGNCCICYNMKVDSVLYRCGHMCACLKCANELQWNSGKCPICRAKIVDVVRVYVDF</sequence>
<feature type="region of interest" description="Disordered" evidence="2">
    <location>
        <begin position="701"/>
        <end position="807"/>
    </location>
</feature>
<dbReference type="Pfam" id="PF13920">
    <property type="entry name" value="zf-C3HC4_3"/>
    <property type="match status" value="1"/>
</dbReference>
<feature type="compositionally biased region" description="Polar residues" evidence="2">
    <location>
        <begin position="372"/>
        <end position="392"/>
    </location>
</feature>
<feature type="region of interest" description="Disordered" evidence="2">
    <location>
        <begin position="259"/>
        <end position="302"/>
    </location>
</feature>
<dbReference type="SUPFAM" id="SSF57850">
    <property type="entry name" value="RING/U-box"/>
    <property type="match status" value="1"/>
</dbReference>
<evidence type="ECO:0000259" key="3">
    <source>
        <dbReference type="PROSITE" id="PS50089"/>
    </source>
</evidence>
<feature type="region of interest" description="Disordered" evidence="2">
    <location>
        <begin position="127"/>
        <end position="153"/>
    </location>
</feature>